<dbReference type="InterPro" id="IPR012859">
    <property type="entry name" value="Pilin_N_archaeal"/>
</dbReference>
<keyword evidence="1" id="KW-1133">Transmembrane helix</keyword>
<feature type="domain" description="Archaeal Type IV pilin N-terminal" evidence="2">
    <location>
        <begin position="6"/>
        <end position="86"/>
    </location>
</feature>
<sequence>MPGCSRGVTSVVSTVLLVAIVVILSATLSVFALGVSDDLQNPGPYVSQSSGQLAVQDSYDGGIVRITHVSGDPIPVEEMEIAIDASDACGERERLIRLPEGGGSSGSFADSNVASGSIDDSIVSGGNRVDLGVLDSRTTNRFTAGSFLQFRLTAESCSLTDGDRVVVSVVHVPSGSVAIRQVLVV</sequence>
<keyword evidence="1" id="KW-0812">Transmembrane</keyword>
<dbReference type="PATRIC" id="fig|1227485.3.peg.665"/>
<gene>
    <name evidence="3" type="ORF">C472_03454</name>
</gene>
<protein>
    <recommendedName>
        <fullName evidence="2">Archaeal Type IV pilin N-terminal domain-containing protein</fullName>
    </recommendedName>
</protein>
<accession>M0E0G3</accession>
<name>M0E0G3_9EURY</name>
<keyword evidence="1" id="KW-0472">Membrane</keyword>
<dbReference type="Proteomes" id="UP000011523">
    <property type="component" value="Unassembled WGS sequence"/>
</dbReference>
<feature type="transmembrane region" description="Helical" evidence="1">
    <location>
        <begin position="12"/>
        <end position="35"/>
    </location>
</feature>
<dbReference type="InterPro" id="IPR013373">
    <property type="entry name" value="Flagellin/pilin_N_arc"/>
</dbReference>
<organism evidence="3 4">
    <name type="scientific">Halorubrum tebenquichense DSM 14210</name>
    <dbReference type="NCBI Taxonomy" id="1227485"/>
    <lineage>
        <taxon>Archaea</taxon>
        <taxon>Methanobacteriati</taxon>
        <taxon>Methanobacteriota</taxon>
        <taxon>Stenosarchaea group</taxon>
        <taxon>Halobacteria</taxon>
        <taxon>Halobacteriales</taxon>
        <taxon>Haloferacaceae</taxon>
        <taxon>Halorubrum</taxon>
    </lineage>
</organism>
<dbReference type="EMBL" id="AOJD01000024">
    <property type="protein sequence ID" value="ELZ39844.1"/>
    <property type="molecule type" value="Genomic_DNA"/>
</dbReference>
<evidence type="ECO:0000259" key="2">
    <source>
        <dbReference type="Pfam" id="PF07790"/>
    </source>
</evidence>
<keyword evidence="4" id="KW-1185">Reference proteome</keyword>
<reference evidence="3 4" key="1">
    <citation type="journal article" date="2014" name="PLoS Genet.">
        <title>Phylogenetically driven sequencing of extremely halophilic archaea reveals strategies for static and dynamic osmo-response.</title>
        <authorList>
            <person name="Becker E.A."/>
            <person name="Seitzer P.M."/>
            <person name="Tritt A."/>
            <person name="Larsen D."/>
            <person name="Krusor M."/>
            <person name="Yao A.I."/>
            <person name="Wu D."/>
            <person name="Madern D."/>
            <person name="Eisen J.A."/>
            <person name="Darling A.E."/>
            <person name="Facciotti M.T."/>
        </authorList>
    </citation>
    <scope>NUCLEOTIDE SEQUENCE [LARGE SCALE GENOMIC DNA]</scope>
    <source>
        <strain evidence="3 4">DSM 14210</strain>
    </source>
</reference>
<dbReference type="RefSeq" id="WP_006628387.1">
    <property type="nucleotide sequence ID" value="NZ_AOJD01000024.1"/>
</dbReference>
<proteinExistence type="predicted"/>
<dbReference type="OrthoDB" id="118020at2157"/>
<dbReference type="AlphaFoldDB" id="M0E0G3"/>
<evidence type="ECO:0000256" key="1">
    <source>
        <dbReference type="SAM" id="Phobius"/>
    </source>
</evidence>
<comment type="caution">
    <text evidence="3">The sequence shown here is derived from an EMBL/GenBank/DDBJ whole genome shotgun (WGS) entry which is preliminary data.</text>
</comment>
<dbReference type="NCBIfam" id="TIGR02537">
    <property type="entry name" value="arch_flag_Nterm"/>
    <property type="match status" value="1"/>
</dbReference>
<evidence type="ECO:0000313" key="3">
    <source>
        <dbReference type="EMBL" id="ELZ39844.1"/>
    </source>
</evidence>
<dbReference type="Pfam" id="PF07790">
    <property type="entry name" value="Pilin_N"/>
    <property type="match status" value="1"/>
</dbReference>
<evidence type="ECO:0000313" key="4">
    <source>
        <dbReference type="Proteomes" id="UP000011523"/>
    </source>
</evidence>